<dbReference type="RefSeq" id="WP_273596358.1">
    <property type="nucleotide sequence ID" value="NZ_JAQQXS010000006.1"/>
</dbReference>
<dbReference type="InterPro" id="IPR008274">
    <property type="entry name" value="AldOxase/xan_DH_MoCoBD1"/>
</dbReference>
<feature type="domain" description="Aldehyde oxidase/xanthine dehydrogenase a/b hammerhead" evidence="4">
    <location>
        <begin position="43"/>
        <end position="156"/>
    </location>
</feature>
<dbReference type="InterPro" id="IPR036856">
    <property type="entry name" value="Ald_Oxase/Xan_DH_a/b_sf"/>
</dbReference>
<evidence type="ECO:0000256" key="3">
    <source>
        <dbReference type="SAM" id="MobiDB-lite"/>
    </source>
</evidence>
<evidence type="ECO:0000256" key="2">
    <source>
        <dbReference type="ARBA" id="ARBA00023002"/>
    </source>
</evidence>
<protein>
    <submittedName>
        <fullName evidence="5">Xanthine dehydrogenase family protein molybdopterin-binding subunit</fullName>
    </submittedName>
</protein>
<evidence type="ECO:0000256" key="1">
    <source>
        <dbReference type="ARBA" id="ARBA00022505"/>
    </source>
</evidence>
<dbReference type="EMBL" id="JAQQXS010000006">
    <property type="protein sequence ID" value="MDC8785252.1"/>
    <property type="molecule type" value="Genomic_DNA"/>
</dbReference>
<proteinExistence type="predicted"/>
<dbReference type="Pfam" id="PF20256">
    <property type="entry name" value="MoCoBD_2"/>
    <property type="match status" value="2"/>
</dbReference>
<dbReference type="InterPro" id="IPR016208">
    <property type="entry name" value="Ald_Oxase/xanthine_DH-like"/>
</dbReference>
<keyword evidence="6" id="KW-1185">Reference proteome</keyword>
<accession>A0ABT5KQR5</accession>
<evidence type="ECO:0000313" key="5">
    <source>
        <dbReference type="EMBL" id="MDC8785252.1"/>
    </source>
</evidence>
<dbReference type="InterPro" id="IPR046867">
    <property type="entry name" value="AldOxase/xan_DH_MoCoBD2"/>
</dbReference>
<dbReference type="Pfam" id="PF01315">
    <property type="entry name" value="Ald_Xan_dh_C"/>
    <property type="match status" value="1"/>
</dbReference>
<dbReference type="InterPro" id="IPR037165">
    <property type="entry name" value="AldOxase/xan_DH_Mopterin-bd_sf"/>
</dbReference>
<dbReference type="Gene3D" id="3.90.1170.50">
    <property type="entry name" value="Aldehyde oxidase/xanthine dehydrogenase, a/b hammerhead"/>
    <property type="match status" value="1"/>
</dbReference>
<organism evidence="5 6">
    <name type="scientific">Roseateles koreensis</name>
    <dbReference type="NCBI Taxonomy" id="2987526"/>
    <lineage>
        <taxon>Bacteria</taxon>
        <taxon>Pseudomonadati</taxon>
        <taxon>Pseudomonadota</taxon>
        <taxon>Betaproteobacteria</taxon>
        <taxon>Burkholderiales</taxon>
        <taxon>Sphaerotilaceae</taxon>
        <taxon>Roseateles</taxon>
    </lineage>
</organism>
<dbReference type="Proteomes" id="UP001219862">
    <property type="component" value="Unassembled WGS sequence"/>
</dbReference>
<dbReference type="SUPFAM" id="SSF54665">
    <property type="entry name" value="CO dehydrogenase molybdoprotein N-domain-like"/>
    <property type="match status" value="1"/>
</dbReference>
<comment type="caution">
    <text evidence="5">The sequence shown here is derived from an EMBL/GenBank/DDBJ whole genome shotgun (WGS) entry which is preliminary data.</text>
</comment>
<name>A0ABT5KQR5_9BURK</name>
<keyword evidence="1" id="KW-0500">Molybdenum</keyword>
<reference evidence="5 6" key="1">
    <citation type="submission" date="2022-10" db="EMBL/GenBank/DDBJ databases">
        <title>paucibacter sp. hw8 Genome sequencing.</title>
        <authorList>
            <person name="Park S."/>
        </authorList>
    </citation>
    <scope>NUCLEOTIDE SEQUENCE [LARGE SCALE GENOMIC DNA]</scope>
    <source>
        <strain evidence="6">hw8</strain>
    </source>
</reference>
<dbReference type="InterPro" id="IPR000674">
    <property type="entry name" value="Ald_Oxase/Xan_DH_a/b"/>
</dbReference>
<dbReference type="PANTHER" id="PTHR11908">
    <property type="entry name" value="XANTHINE DEHYDROGENASE"/>
    <property type="match status" value="1"/>
</dbReference>
<gene>
    <name evidence="5" type="ORF">PRZ01_08620</name>
</gene>
<evidence type="ECO:0000259" key="4">
    <source>
        <dbReference type="SMART" id="SM01008"/>
    </source>
</evidence>
<dbReference type="SMART" id="SM01008">
    <property type="entry name" value="Ald_Xan_dh_C"/>
    <property type="match status" value="1"/>
</dbReference>
<dbReference type="PANTHER" id="PTHR11908:SF132">
    <property type="entry name" value="ALDEHYDE OXIDASE 1-RELATED"/>
    <property type="match status" value="1"/>
</dbReference>
<sequence>MAQDSFTDKPTSSAPFPAFVNEAHSVAWMDEGLLRTEDARLLRGEGGFVANRVAPGTVHAVFVRSPHAHARITEIQADDARCSPGVLTVLTPVDFAGLRQPPVNPLLPGMQSPSADLLPQDRVLAVGAPVVLVVAETLQQAQTAADLVWVDYQDLPHATDFDATATALYASMPSNLAIDARVQVGQVPAGAPSAQASVELPRVAASPLEPRAALMQWHGETQTLQACLSTQTPSRAREDLAAALALQPAQVRVIATDVGGAFGAKASVFAEDLMLAAAACRAELNGRPVRWLATRGEDLLAGTHGRASRLQGRLWLDTQGRFTGLDAHLQFALGHWLPFSAAAPIRNASRILPGPYAVEALQVHAQAHLSHAAAVGIYRGAGRPEACILMERLVDAAARAQGLDPLDLRLLNAWRAQDLPRALPSGEWLDRCDLPALLERAAVLFNYRERRQQQAQERQQQTEPHASPAPLRGLGMALYVEPCGQGGESARLTALPDGRFLLATGSSAQGQGRETAYALIAAQALGCLPVDVTVVHGDTAHCPPGVGALASRSTAIGGSAILAAAEQLHAQLAGGAALPCSVELFHHVSHEAWASGCLMVEMLIDRDTGQPRITELVWVDDAGVLVHPDLVHGQLVGGLAQGLGQALMERIVYDDNGQLITGSLMDYALPRAEDMPQLTLESLATRSAANALGAKGVGEAGCIGLPAALLNAAHDALAQLTPPGQPPRESAASLAFPLTAPQLWHAMQAPA</sequence>
<feature type="region of interest" description="Disordered" evidence="3">
    <location>
        <begin position="452"/>
        <end position="471"/>
    </location>
</feature>
<dbReference type="SUPFAM" id="SSF56003">
    <property type="entry name" value="Molybdenum cofactor-binding domain"/>
    <property type="match status" value="1"/>
</dbReference>
<dbReference type="Pfam" id="PF02738">
    <property type="entry name" value="MoCoBD_1"/>
    <property type="match status" value="1"/>
</dbReference>
<keyword evidence="2" id="KW-0560">Oxidoreductase</keyword>
<evidence type="ECO:0000313" key="6">
    <source>
        <dbReference type="Proteomes" id="UP001219862"/>
    </source>
</evidence>
<dbReference type="Gene3D" id="3.30.365.10">
    <property type="entry name" value="Aldehyde oxidase/xanthine dehydrogenase, molybdopterin binding domain"/>
    <property type="match status" value="5"/>
</dbReference>